<gene>
    <name evidence="4" type="ORF">C1877_10010</name>
</gene>
<evidence type="ECO:0000256" key="1">
    <source>
        <dbReference type="ARBA" id="ARBA00008164"/>
    </source>
</evidence>
<reference evidence="4 5" key="1">
    <citation type="journal article" date="2018" name="Elife">
        <title>Discovery and characterization of a prevalent human gut bacterial enzyme sufficient for the inactivation of a family of plant toxins.</title>
        <authorList>
            <person name="Koppel N."/>
            <person name="Bisanz J.E."/>
            <person name="Pandelia M.E."/>
            <person name="Turnbaugh P.J."/>
            <person name="Balskus E.P."/>
        </authorList>
    </citation>
    <scope>NUCLEOTIDE SEQUENCE [LARGE SCALE GENOMIC DNA]</scope>
    <source>
        <strain evidence="4 5">3C</strain>
    </source>
</reference>
<feature type="transmembrane region" description="Helical" evidence="2">
    <location>
        <begin position="81"/>
        <end position="101"/>
    </location>
</feature>
<evidence type="ECO:0000256" key="2">
    <source>
        <dbReference type="SAM" id="Phobius"/>
    </source>
</evidence>
<dbReference type="Gene3D" id="6.10.250.2090">
    <property type="match status" value="1"/>
</dbReference>
<dbReference type="SMART" id="SM00244">
    <property type="entry name" value="PHB"/>
    <property type="match status" value="1"/>
</dbReference>
<sequence length="341" mass="36354">MALARRSGAQGFAPDTAAFAGKGAAPSAHRRSFQVVPDASTEVVGERASNAGVLLFSAVVFAVSFCAVLCAAWVLAGGIGLGAVVAALVVAVLATMSVHIAQQWEKVVVLRLGKFNRVSGPGLFWTWPVIEQNTMRVDGRVRVTTFGAEETLTADLVPLDVNAVLFWHVWDAKAACTEVGDFTRAVELAAQTALRDAIGRAGAAEVAIRREQLDRELKRVLEEKVAAWGVTILSVEVRDILLPKELQDVMSLEAQAEQRKKARIILMEAEQDICEMMDDMGDTYAKNGAALRLRSMHLLYESVRETGGTVVVPSSFSEGFGDVLGDAAKDALGGKTGSGKA</sequence>
<evidence type="ECO:0000313" key="4">
    <source>
        <dbReference type="EMBL" id="RDB64057.1"/>
    </source>
</evidence>
<dbReference type="InterPro" id="IPR043202">
    <property type="entry name" value="Band-7_stomatin-like"/>
</dbReference>
<dbReference type="GO" id="GO:0005886">
    <property type="term" value="C:plasma membrane"/>
    <property type="evidence" value="ECO:0007669"/>
    <property type="project" value="InterPro"/>
</dbReference>
<dbReference type="OrthoDB" id="9809197at2"/>
<dbReference type="InterPro" id="IPR036013">
    <property type="entry name" value="Band_7/SPFH_dom_sf"/>
</dbReference>
<dbReference type="PANTHER" id="PTHR10264:SF19">
    <property type="entry name" value="AT06885P-RELATED"/>
    <property type="match status" value="1"/>
</dbReference>
<dbReference type="AlphaFoldDB" id="A0A369LZH5"/>
<accession>A0A369LZH5</accession>
<dbReference type="GeneID" id="97354967"/>
<dbReference type="InterPro" id="IPR001107">
    <property type="entry name" value="Band_7"/>
</dbReference>
<dbReference type="FunFam" id="3.30.479.30:FF:000004">
    <property type="entry name" value="Putative membrane protease family, stomatin"/>
    <property type="match status" value="1"/>
</dbReference>
<dbReference type="Pfam" id="PF01145">
    <property type="entry name" value="Band_7"/>
    <property type="match status" value="1"/>
</dbReference>
<comment type="similarity">
    <text evidence="1">Belongs to the band 7/mec-2 family.</text>
</comment>
<keyword evidence="2" id="KW-0812">Transmembrane</keyword>
<dbReference type="SUPFAM" id="SSF117892">
    <property type="entry name" value="Band 7/SPFH domain"/>
    <property type="match status" value="1"/>
</dbReference>
<dbReference type="PANTHER" id="PTHR10264">
    <property type="entry name" value="BAND 7 PROTEIN-RELATED"/>
    <property type="match status" value="1"/>
</dbReference>
<dbReference type="EMBL" id="PPTS01000006">
    <property type="protein sequence ID" value="RDB64057.1"/>
    <property type="molecule type" value="Genomic_DNA"/>
</dbReference>
<dbReference type="PRINTS" id="PR00721">
    <property type="entry name" value="STOMATIN"/>
</dbReference>
<keyword evidence="2" id="KW-1133">Transmembrane helix</keyword>
<feature type="transmembrane region" description="Helical" evidence="2">
    <location>
        <begin position="53"/>
        <end position="75"/>
    </location>
</feature>
<name>A0A369LZH5_9ACTN</name>
<feature type="domain" description="Band 7" evidence="3">
    <location>
        <begin position="96"/>
        <end position="254"/>
    </location>
</feature>
<evidence type="ECO:0000259" key="3">
    <source>
        <dbReference type="SMART" id="SM00244"/>
    </source>
</evidence>
<dbReference type="CDD" id="cd13775">
    <property type="entry name" value="SPFH_eoslipins_u3"/>
    <property type="match status" value="1"/>
</dbReference>
<proteinExistence type="inferred from homology"/>
<organism evidence="4 5">
    <name type="scientific">Gordonibacter pamelaeae</name>
    <dbReference type="NCBI Taxonomy" id="471189"/>
    <lineage>
        <taxon>Bacteria</taxon>
        <taxon>Bacillati</taxon>
        <taxon>Actinomycetota</taxon>
        <taxon>Coriobacteriia</taxon>
        <taxon>Eggerthellales</taxon>
        <taxon>Eggerthellaceae</taxon>
        <taxon>Gordonibacter</taxon>
    </lineage>
</organism>
<keyword evidence="2" id="KW-0472">Membrane</keyword>
<dbReference type="Proteomes" id="UP000254000">
    <property type="component" value="Unassembled WGS sequence"/>
</dbReference>
<comment type="caution">
    <text evidence="4">The sequence shown here is derived from an EMBL/GenBank/DDBJ whole genome shotgun (WGS) entry which is preliminary data.</text>
</comment>
<dbReference type="RefSeq" id="WP_114569086.1">
    <property type="nucleotide sequence ID" value="NZ_CABMMS010000006.1"/>
</dbReference>
<keyword evidence="5" id="KW-1185">Reference proteome</keyword>
<protein>
    <recommendedName>
        <fullName evidence="3">Band 7 domain-containing protein</fullName>
    </recommendedName>
</protein>
<dbReference type="Gene3D" id="3.30.479.30">
    <property type="entry name" value="Band 7 domain"/>
    <property type="match status" value="1"/>
</dbReference>
<dbReference type="InterPro" id="IPR001972">
    <property type="entry name" value="Stomatin_HflK_fam"/>
</dbReference>
<evidence type="ECO:0000313" key="5">
    <source>
        <dbReference type="Proteomes" id="UP000254000"/>
    </source>
</evidence>
<dbReference type="GO" id="GO:0098552">
    <property type="term" value="C:side of membrane"/>
    <property type="evidence" value="ECO:0007669"/>
    <property type="project" value="UniProtKB-ARBA"/>
</dbReference>